<dbReference type="EMBL" id="JAGTJQ010000002">
    <property type="protein sequence ID" value="KAH7038400.1"/>
    <property type="molecule type" value="Genomic_DNA"/>
</dbReference>
<feature type="transmembrane region" description="Helical" evidence="1">
    <location>
        <begin position="62"/>
        <end position="83"/>
    </location>
</feature>
<keyword evidence="1" id="KW-0472">Membrane</keyword>
<dbReference type="InterPro" id="IPR046536">
    <property type="entry name" value="DUF6601"/>
</dbReference>
<dbReference type="AlphaFoldDB" id="A0A9P8YHS5"/>
<organism evidence="2 3">
    <name type="scientific">Microdochium trichocladiopsis</name>
    <dbReference type="NCBI Taxonomy" id="1682393"/>
    <lineage>
        <taxon>Eukaryota</taxon>
        <taxon>Fungi</taxon>
        <taxon>Dikarya</taxon>
        <taxon>Ascomycota</taxon>
        <taxon>Pezizomycotina</taxon>
        <taxon>Sordariomycetes</taxon>
        <taxon>Xylariomycetidae</taxon>
        <taxon>Xylariales</taxon>
        <taxon>Microdochiaceae</taxon>
        <taxon>Microdochium</taxon>
    </lineage>
</organism>
<dbReference type="PANTHER" id="PTHR34414">
    <property type="entry name" value="HET DOMAIN-CONTAINING PROTEIN-RELATED"/>
    <property type="match status" value="1"/>
</dbReference>
<sequence>MKLSARDLVGGYITGSQRYTTLFKRNFGWLLAVFVYITVMLSAIQVALATGRFEDDMGFQQFSYGMAIAAIALVIAATIVALLI</sequence>
<keyword evidence="1" id="KW-0812">Transmembrane</keyword>
<dbReference type="RefSeq" id="XP_046017521.1">
    <property type="nucleotide sequence ID" value="XM_046152964.1"/>
</dbReference>
<evidence type="ECO:0000313" key="2">
    <source>
        <dbReference type="EMBL" id="KAH7038400.1"/>
    </source>
</evidence>
<evidence type="ECO:0000256" key="1">
    <source>
        <dbReference type="SAM" id="Phobius"/>
    </source>
</evidence>
<dbReference type="GeneID" id="70182510"/>
<proteinExistence type="predicted"/>
<feature type="non-terminal residue" evidence="2">
    <location>
        <position position="1"/>
    </location>
</feature>
<dbReference type="Pfam" id="PF20246">
    <property type="entry name" value="DUF6601"/>
    <property type="match status" value="1"/>
</dbReference>
<keyword evidence="1" id="KW-1133">Transmembrane helix</keyword>
<dbReference type="OrthoDB" id="5086500at2759"/>
<evidence type="ECO:0000313" key="3">
    <source>
        <dbReference type="Proteomes" id="UP000756346"/>
    </source>
</evidence>
<accession>A0A9P8YHS5</accession>
<reference evidence="2" key="1">
    <citation type="journal article" date="2021" name="Nat. Commun.">
        <title>Genetic determinants of endophytism in the Arabidopsis root mycobiome.</title>
        <authorList>
            <person name="Mesny F."/>
            <person name="Miyauchi S."/>
            <person name="Thiergart T."/>
            <person name="Pickel B."/>
            <person name="Atanasova L."/>
            <person name="Karlsson M."/>
            <person name="Huettel B."/>
            <person name="Barry K.W."/>
            <person name="Haridas S."/>
            <person name="Chen C."/>
            <person name="Bauer D."/>
            <person name="Andreopoulos W."/>
            <person name="Pangilinan J."/>
            <person name="LaButti K."/>
            <person name="Riley R."/>
            <person name="Lipzen A."/>
            <person name="Clum A."/>
            <person name="Drula E."/>
            <person name="Henrissat B."/>
            <person name="Kohler A."/>
            <person name="Grigoriev I.V."/>
            <person name="Martin F.M."/>
            <person name="Hacquard S."/>
        </authorList>
    </citation>
    <scope>NUCLEOTIDE SEQUENCE</scope>
    <source>
        <strain evidence="2">MPI-CAGE-CH-0230</strain>
    </source>
</reference>
<name>A0A9P8YHS5_9PEZI</name>
<dbReference type="PANTHER" id="PTHR34414:SF1">
    <property type="entry name" value="SUBTILISIN-LIKE SERINE PROTEASE"/>
    <property type="match status" value="1"/>
</dbReference>
<gene>
    <name evidence="2" type="ORF">B0I36DRAFT_316108</name>
</gene>
<dbReference type="Proteomes" id="UP000756346">
    <property type="component" value="Unassembled WGS sequence"/>
</dbReference>
<comment type="caution">
    <text evidence="2">The sequence shown here is derived from an EMBL/GenBank/DDBJ whole genome shotgun (WGS) entry which is preliminary data.</text>
</comment>
<feature type="transmembrane region" description="Helical" evidence="1">
    <location>
        <begin position="27"/>
        <end position="50"/>
    </location>
</feature>
<protein>
    <submittedName>
        <fullName evidence="2">Uncharacterized protein</fullName>
    </submittedName>
</protein>
<keyword evidence="3" id="KW-1185">Reference proteome</keyword>